<sequence length="270" mass="31107">MQQPAWNNLTPDFRRQVATRNCLELAKLTPKVVTYQVPNKQLAVDWDHVILLKYCAGAGPQRHGTTIIWNAYAGFTRTDVTPRTLIDRVERSSPVTWLDMQAYTDVSGGRGPLSYVLGQLQLIPIENKKTHYSWLNGRYLQTVNPYNLSKSGKQSLILLTTTNEILIQDSAKRLNEKWDIANKIRRIQQMNKEYNNELYGSHYLATVQVPADLRKFQIRIQTLLVAYVEKHLPVNWTATERDKIVDAARHNQPWPLDETGPAERTERVDI</sequence>
<reference evidence="2 3" key="1">
    <citation type="submission" date="2019-07" db="EMBL/GenBank/DDBJ databases">
        <title>Whole genome shotgun sequence of Lactobacillus zymae NBRC 107157.</title>
        <authorList>
            <person name="Hosoyama A."/>
            <person name="Uohara A."/>
            <person name="Ohji S."/>
            <person name="Ichikawa N."/>
        </authorList>
    </citation>
    <scope>NUCLEOTIDE SEQUENCE [LARGE SCALE GENOMIC DNA]</scope>
    <source>
        <strain evidence="2 3">NBRC 107157</strain>
    </source>
</reference>
<evidence type="ECO:0000256" key="1">
    <source>
        <dbReference type="SAM" id="MobiDB-lite"/>
    </source>
</evidence>
<dbReference type="RefSeq" id="WP_057733496.1">
    <property type="nucleotide sequence ID" value="NZ_BJZK01000010.1"/>
</dbReference>
<feature type="region of interest" description="Disordered" evidence="1">
    <location>
        <begin position="250"/>
        <end position="270"/>
    </location>
</feature>
<accession>A0ABQ0WXU6</accession>
<evidence type="ECO:0000313" key="3">
    <source>
        <dbReference type="Proteomes" id="UP000321794"/>
    </source>
</evidence>
<dbReference type="Proteomes" id="UP000321794">
    <property type="component" value="Unassembled WGS sequence"/>
</dbReference>
<dbReference type="EMBL" id="BJZK01000010">
    <property type="protein sequence ID" value="GEO71931.1"/>
    <property type="molecule type" value="Genomic_DNA"/>
</dbReference>
<gene>
    <name evidence="2" type="ORF">LZY01_10990</name>
</gene>
<feature type="compositionally biased region" description="Basic and acidic residues" evidence="1">
    <location>
        <begin position="261"/>
        <end position="270"/>
    </location>
</feature>
<proteinExistence type="predicted"/>
<evidence type="ECO:0000313" key="2">
    <source>
        <dbReference type="EMBL" id="GEO71931.1"/>
    </source>
</evidence>
<comment type="caution">
    <text evidence="2">The sequence shown here is derived from an EMBL/GenBank/DDBJ whole genome shotgun (WGS) entry which is preliminary data.</text>
</comment>
<organism evidence="2 3">
    <name type="scientific">Levilactobacillus zymae</name>
    <dbReference type="NCBI Taxonomy" id="267363"/>
    <lineage>
        <taxon>Bacteria</taxon>
        <taxon>Bacillati</taxon>
        <taxon>Bacillota</taxon>
        <taxon>Bacilli</taxon>
        <taxon>Lactobacillales</taxon>
        <taxon>Lactobacillaceae</taxon>
        <taxon>Levilactobacillus</taxon>
    </lineage>
</organism>
<protein>
    <submittedName>
        <fullName evidence="2">Uncharacterized protein</fullName>
    </submittedName>
</protein>
<name>A0ABQ0WXU6_9LACO</name>
<keyword evidence="3" id="KW-1185">Reference proteome</keyword>